<evidence type="ECO:0000256" key="6">
    <source>
        <dbReference type="ARBA" id="ARBA00023136"/>
    </source>
</evidence>
<evidence type="ECO:0000256" key="1">
    <source>
        <dbReference type="ARBA" id="ARBA00004308"/>
    </source>
</evidence>
<dbReference type="GO" id="GO:0005886">
    <property type="term" value="C:plasma membrane"/>
    <property type="evidence" value="ECO:0007669"/>
    <property type="project" value="TreeGrafter"/>
</dbReference>
<evidence type="ECO:0000256" key="4">
    <source>
        <dbReference type="ARBA" id="ARBA00022729"/>
    </source>
</evidence>
<dbReference type="GO" id="GO:0005802">
    <property type="term" value="C:trans-Golgi network"/>
    <property type="evidence" value="ECO:0007669"/>
    <property type="project" value="TreeGrafter"/>
</dbReference>
<dbReference type="GO" id="GO:0005770">
    <property type="term" value="C:late endosome"/>
    <property type="evidence" value="ECO:0007669"/>
    <property type="project" value="TreeGrafter"/>
</dbReference>
<dbReference type="KEGG" id="lww:115938419"/>
<dbReference type="InterPro" id="IPR000479">
    <property type="entry name" value="CIMR_rpt"/>
</dbReference>
<evidence type="ECO:0000313" key="9">
    <source>
        <dbReference type="Proteomes" id="UP000245341"/>
    </source>
</evidence>
<dbReference type="RefSeq" id="XP_030877963.1">
    <property type="nucleotide sequence ID" value="XM_031022103.1"/>
</dbReference>
<dbReference type="PANTHER" id="PTHR15071:SF17">
    <property type="entry name" value="CATION-INDEPENDENT MANNOSE-6-PHOSPHATE RECEPTOR"/>
    <property type="match status" value="1"/>
</dbReference>
<evidence type="ECO:0000256" key="5">
    <source>
        <dbReference type="ARBA" id="ARBA00022989"/>
    </source>
</evidence>
<dbReference type="GeneID" id="115938419"/>
<dbReference type="SMART" id="SM01404">
    <property type="entry name" value="CIMR"/>
    <property type="match status" value="1"/>
</dbReference>
<dbReference type="GO" id="GO:0005520">
    <property type="term" value="F:insulin-like growth factor binding"/>
    <property type="evidence" value="ECO:0007669"/>
    <property type="project" value="TreeGrafter"/>
</dbReference>
<dbReference type="Pfam" id="PF00878">
    <property type="entry name" value="CIMR"/>
    <property type="match status" value="1"/>
</dbReference>
<keyword evidence="3" id="KW-0812">Transmembrane</keyword>
<keyword evidence="9" id="KW-1185">Reference proteome</keyword>
<feature type="domain" description="MRH" evidence="8">
    <location>
        <begin position="1"/>
        <end position="101"/>
    </location>
</feature>
<evidence type="ECO:0000259" key="8">
    <source>
        <dbReference type="PROSITE" id="PS51914"/>
    </source>
</evidence>
<gene>
    <name evidence="10" type="primary">LOC115938419</name>
</gene>
<dbReference type="FunFam" id="2.70.130.10:FF:000019">
    <property type="entry name" value="Insulin-like growth factor 2 receptor"/>
    <property type="match status" value="1"/>
</dbReference>
<keyword evidence="6" id="KW-0472">Membrane</keyword>
<dbReference type="InterPro" id="IPR009011">
    <property type="entry name" value="Man6P_isomerase_rcpt-bd_dom_sf"/>
</dbReference>
<dbReference type="InterPro" id="IPR044865">
    <property type="entry name" value="MRH_dom"/>
</dbReference>
<dbReference type="PANTHER" id="PTHR15071">
    <property type="entry name" value="MANNOSE-6-PHOSPHATE RECEPTOR FAMILY MEMBER"/>
    <property type="match status" value="1"/>
</dbReference>
<proteinExistence type="predicted"/>
<accession>A0A7F8QCG8</accession>
<keyword evidence="5" id="KW-1133">Transmembrane helix</keyword>
<dbReference type="FunFam" id="2.70.130.10:FF:000011">
    <property type="entry name" value="Insulin-like growth factor 2 receptor"/>
    <property type="match status" value="1"/>
</dbReference>
<dbReference type="OrthoDB" id="4504960at2759"/>
<evidence type="ECO:0000256" key="3">
    <source>
        <dbReference type="ARBA" id="ARBA00022692"/>
    </source>
</evidence>
<dbReference type="Proteomes" id="UP000245341">
    <property type="component" value="Unplaced"/>
</dbReference>
<dbReference type="SUPFAM" id="SSF50911">
    <property type="entry name" value="Mannose 6-phosphate receptor domain"/>
    <property type="match status" value="2"/>
</dbReference>
<dbReference type="PROSITE" id="PS51914">
    <property type="entry name" value="MRH"/>
    <property type="match status" value="2"/>
</dbReference>
<comment type="subcellular location">
    <subcellularLocation>
        <location evidence="1">Endomembrane system</location>
    </subcellularLocation>
</comment>
<keyword evidence="2" id="KW-0813">Transport</keyword>
<name>A0A7F8QCG8_LEPWE</name>
<dbReference type="Gene3D" id="2.70.130.10">
    <property type="entry name" value="Mannose-6-phosphate receptor binding domain"/>
    <property type="match status" value="2"/>
</dbReference>
<keyword evidence="7" id="KW-1015">Disulfide bond</keyword>
<sequence>MLYKISICGNVDIAQCGPSSAVCMHDLKASSYHSVGDSSSKTATRSLLEFSTKESCKQSPNHKIQSSITFLCGKTLGTPEFVTATGCVHYFEWRTSAACKKDTFKANKEVPCYAFDGELKKHDLNPLIKISGGYLVDDSDPDTSLFINVCRDIDSLRDSSPQLHGCPPGTAACLVRGGQAFDVGQPKEGLKLMSKDRLVLSYVKEGAGELDFCDGHSPAVTITFVCPSERREVSGLSLEDFPAAHVSVGCLGERI</sequence>
<evidence type="ECO:0000256" key="2">
    <source>
        <dbReference type="ARBA" id="ARBA00022448"/>
    </source>
</evidence>
<dbReference type="GO" id="GO:0005537">
    <property type="term" value="F:D-mannose binding"/>
    <property type="evidence" value="ECO:0007669"/>
    <property type="project" value="InterPro"/>
</dbReference>
<dbReference type="GO" id="GO:0007041">
    <property type="term" value="P:lysosomal transport"/>
    <property type="evidence" value="ECO:0007669"/>
    <property type="project" value="InterPro"/>
</dbReference>
<feature type="domain" description="MRH" evidence="8">
    <location>
        <begin position="110"/>
        <end position="255"/>
    </location>
</feature>
<organism evidence="9 10">
    <name type="scientific">Leptonychotes weddellii</name>
    <name type="common">Weddell seal</name>
    <name type="synonym">Otaria weddellii</name>
    <dbReference type="NCBI Taxonomy" id="9713"/>
    <lineage>
        <taxon>Eukaryota</taxon>
        <taxon>Metazoa</taxon>
        <taxon>Chordata</taxon>
        <taxon>Craniata</taxon>
        <taxon>Vertebrata</taxon>
        <taxon>Euteleostomi</taxon>
        <taxon>Mammalia</taxon>
        <taxon>Eutheria</taxon>
        <taxon>Laurasiatheria</taxon>
        <taxon>Carnivora</taxon>
        <taxon>Caniformia</taxon>
        <taxon>Pinnipedia</taxon>
        <taxon>Phocidae</taxon>
        <taxon>Monachinae</taxon>
        <taxon>Lobodontini</taxon>
        <taxon>Leptonychotes</taxon>
    </lineage>
</organism>
<evidence type="ECO:0000256" key="7">
    <source>
        <dbReference type="ARBA" id="ARBA00023157"/>
    </source>
</evidence>
<keyword evidence="4" id="KW-0732">Signal</keyword>
<reference evidence="10" key="1">
    <citation type="submission" date="2025-08" db="UniProtKB">
        <authorList>
            <consortium name="RefSeq"/>
        </authorList>
    </citation>
    <scope>IDENTIFICATION</scope>
    <source>
        <tissue evidence="10">Liver</tissue>
    </source>
</reference>
<dbReference type="GO" id="GO:0038023">
    <property type="term" value="F:signaling receptor activity"/>
    <property type="evidence" value="ECO:0007669"/>
    <property type="project" value="InterPro"/>
</dbReference>
<dbReference type="AlphaFoldDB" id="A0A7F8QCG8"/>
<evidence type="ECO:0000313" key="10">
    <source>
        <dbReference type="RefSeq" id="XP_030877963.1"/>
    </source>
</evidence>
<protein>
    <submittedName>
        <fullName evidence="10">Cation-independent mannose-6-phosphate receptor-like</fullName>
    </submittedName>
</protein>